<evidence type="ECO:0008006" key="3">
    <source>
        <dbReference type="Google" id="ProtNLM"/>
    </source>
</evidence>
<dbReference type="EMBL" id="LS974624">
    <property type="protein sequence ID" value="CAG7897096.1"/>
    <property type="molecule type" value="Genomic_DNA"/>
</dbReference>
<organism evidence="2">
    <name type="scientific">Brassica campestris</name>
    <name type="common">Field mustard</name>
    <dbReference type="NCBI Taxonomy" id="3711"/>
    <lineage>
        <taxon>Eukaryota</taxon>
        <taxon>Viridiplantae</taxon>
        <taxon>Streptophyta</taxon>
        <taxon>Embryophyta</taxon>
        <taxon>Tracheophyta</taxon>
        <taxon>Spermatophyta</taxon>
        <taxon>Magnoliopsida</taxon>
        <taxon>eudicotyledons</taxon>
        <taxon>Gunneridae</taxon>
        <taxon>Pentapetalae</taxon>
        <taxon>rosids</taxon>
        <taxon>malvids</taxon>
        <taxon>Brassicales</taxon>
        <taxon>Brassicaceae</taxon>
        <taxon>Brassiceae</taxon>
        <taxon>Brassica</taxon>
    </lineage>
</organism>
<dbReference type="AlphaFoldDB" id="A0A3P6BAX2"/>
<protein>
    <recommendedName>
        <fullName evidence="3">Reverse transcriptase zinc-binding domain-containing protein</fullName>
    </recommendedName>
</protein>
<gene>
    <name evidence="2" type="ORF">BRAA08T32714Z</name>
    <name evidence="1" type="ORF">BRAPAZ1V2_A08P07620.2</name>
</gene>
<dbReference type="EMBL" id="LR031575">
    <property type="protein sequence ID" value="VDD03237.1"/>
    <property type="molecule type" value="Genomic_DNA"/>
</dbReference>
<reference evidence="2" key="1">
    <citation type="submission" date="2018-11" db="EMBL/GenBank/DDBJ databases">
        <authorList>
            <consortium name="Genoscope - CEA"/>
            <person name="William W."/>
        </authorList>
    </citation>
    <scope>NUCLEOTIDE SEQUENCE</scope>
</reference>
<dbReference type="Gramene" id="A08p07620.2_BraZ1">
    <property type="protein sequence ID" value="A08p07620.2_BraZ1.CDS.1"/>
    <property type="gene ID" value="A08g07620.2_BraZ1"/>
</dbReference>
<dbReference type="Proteomes" id="UP000694005">
    <property type="component" value="Chromosome A08"/>
</dbReference>
<accession>A0A3P6BAX2</accession>
<feature type="non-terminal residue" evidence="2">
    <location>
        <position position="1"/>
    </location>
</feature>
<evidence type="ECO:0000313" key="1">
    <source>
        <dbReference type="EMBL" id="CAG7897096.1"/>
    </source>
</evidence>
<sequence>LLCSNADESRSHLFFQCSLSREVWTSFFTYQGLNPPHSFNGSLSWVSQASQNGKIKLICKLLLHAVCYTV</sequence>
<name>A0A3P6BAX2_BRACM</name>
<evidence type="ECO:0000313" key="2">
    <source>
        <dbReference type="EMBL" id="VDD03237.1"/>
    </source>
</evidence>
<proteinExistence type="predicted"/>